<dbReference type="KEGG" id="rtg:NCTC13098_07079"/>
<sequence>MESLSYTRGWEKSTSAGWYGREPQAITNFFRGDRFNGAVVTFQGQRMFINEVRVALQDFAVVALIEPLTHMGLLVNDAVGMVKNVGEGGAKKAGVVAVERVLVKLDNTADGVAERFRRDGSQWVQPPPTLW</sequence>
<evidence type="ECO:0000313" key="1">
    <source>
        <dbReference type="EMBL" id="VDR30606.1"/>
    </source>
</evidence>
<name>A0A3P8M5A9_RAOTE</name>
<gene>
    <name evidence="1" type="ORF">NCTC13098_07079</name>
</gene>
<dbReference type="AlphaFoldDB" id="A0A3P8M5A9"/>
<accession>A0A3P8M5A9</accession>
<dbReference type="Proteomes" id="UP000274346">
    <property type="component" value="Chromosome"/>
</dbReference>
<protein>
    <submittedName>
        <fullName evidence="1">Uncharacterized protein</fullName>
    </submittedName>
</protein>
<evidence type="ECO:0000313" key="2">
    <source>
        <dbReference type="Proteomes" id="UP000274346"/>
    </source>
</evidence>
<dbReference type="EMBL" id="LR131271">
    <property type="protein sequence ID" value="VDR30606.1"/>
    <property type="molecule type" value="Genomic_DNA"/>
</dbReference>
<organism evidence="1 2">
    <name type="scientific">Raoultella terrigena</name>
    <name type="common">Klebsiella terrigena</name>
    <dbReference type="NCBI Taxonomy" id="577"/>
    <lineage>
        <taxon>Bacteria</taxon>
        <taxon>Pseudomonadati</taxon>
        <taxon>Pseudomonadota</taxon>
        <taxon>Gammaproteobacteria</taxon>
        <taxon>Enterobacterales</taxon>
        <taxon>Enterobacteriaceae</taxon>
        <taxon>Klebsiella/Raoultella group</taxon>
        <taxon>Raoultella</taxon>
    </lineage>
</organism>
<proteinExistence type="predicted"/>
<reference evidence="1 2" key="1">
    <citation type="submission" date="2018-12" db="EMBL/GenBank/DDBJ databases">
        <authorList>
            <consortium name="Pathogen Informatics"/>
        </authorList>
    </citation>
    <scope>NUCLEOTIDE SEQUENCE [LARGE SCALE GENOMIC DNA]</scope>
    <source>
        <strain evidence="1 2">NCTC13098</strain>
    </source>
</reference>